<dbReference type="PANTHER" id="PTHR31157">
    <property type="entry name" value="SCP DOMAIN-CONTAINING PROTEIN"/>
    <property type="match status" value="1"/>
</dbReference>
<protein>
    <submittedName>
        <fullName evidence="3">Uncharacterized conserved protein YkwD, contains CAP (CSP/antigen 5/PR1) domain</fullName>
    </submittedName>
</protein>
<dbReference type="SUPFAM" id="SSF63446">
    <property type="entry name" value="Type I dockerin domain"/>
    <property type="match status" value="1"/>
</dbReference>
<feature type="signal peptide" evidence="1">
    <location>
        <begin position="1"/>
        <end position="25"/>
    </location>
</feature>
<name>A0A1K1P0Z1_RUMFL</name>
<reference evidence="3 4" key="1">
    <citation type="submission" date="2016-11" db="EMBL/GenBank/DDBJ databases">
        <authorList>
            <person name="Jaros S."/>
            <person name="Januszkiewicz K."/>
            <person name="Wedrychowicz H."/>
        </authorList>
    </citation>
    <scope>NUCLEOTIDE SEQUENCE [LARGE SCALE GENOMIC DNA]</scope>
    <source>
        <strain evidence="3 4">YL228</strain>
    </source>
</reference>
<sequence>MKKLLASVISIALTISAMLPITSFAAPDTAFVLGDNIVEASSANADAYAEQVVKLVNSERTKNGVQPVKALVSMNKAASIRAKEIVNKFDHVRPDGRKGMSAIDDAGLNWTYVGENIAMGYTSPEDVMDGWMNSQGHRNNILKPRYKYIGVGYYYANGYEYWVQLFMDSPVEYKDFPTVKVQSGDKNSGTLEKGDVNGDKAINAIDASEVLTEYANVSSGRGSHFSAAQITAADMNTNGTVDAVDASIILGIYASNATK</sequence>
<dbReference type="PANTHER" id="PTHR31157:SF1">
    <property type="entry name" value="SCP DOMAIN-CONTAINING PROTEIN"/>
    <property type="match status" value="1"/>
</dbReference>
<dbReference type="InterPro" id="IPR036439">
    <property type="entry name" value="Dockerin_dom_sf"/>
</dbReference>
<dbReference type="InterPro" id="IPR014044">
    <property type="entry name" value="CAP_dom"/>
</dbReference>
<dbReference type="AlphaFoldDB" id="A0A1K1P0Z1"/>
<organism evidence="3 4">
    <name type="scientific">Ruminococcus flavefaciens</name>
    <dbReference type="NCBI Taxonomy" id="1265"/>
    <lineage>
        <taxon>Bacteria</taxon>
        <taxon>Bacillati</taxon>
        <taxon>Bacillota</taxon>
        <taxon>Clostridia</taxon>
        <taxon>Eubacteriales</taxon>
        <taxon>Oscillospiraceae</taxon>
        <taxon>Ruminococcus</taxon>
    </lineage>
</organism>
<dbReference type="GO" id="GO:0004553">
    <property type="term" value="F:hydrolase activity, hydrolyzing O-glycosyl compounds"/>
    <property type="evidence" value="ECO:0007669"/>
    <property type="project" value="InterPro"/>
</dbReference>
<dbReference type="InterPro" id="IPR035940">
    <property type="entry name" value="CAP_sf"/>
</dbReference>
<dbReference type="Pfam" id="PF00404">
    <property type="entry name" value="Dockerin_1"/>
    <property type="match status" value="1"/>
</dbReference>
<dbReference type="InterPro" id="IPR002105">
    <property type="entry name" value="Dockerin_1_rpt"/>
</dbReference>
<proteinExistence type="predicted"/>
<dbReference type="RefSeq" id="WP_072300659.1">
    <property type="nucleotide sequence ID" value="NZ_FPIP01000006.1"/>
</dbReference>
<dbReference type="Gene3D" id="1.10.1330.10">
    <property type="entry name" value="Dockerin domain"/>
    <property type="match status" value="1"/>
</dbReference>
<dbReference type="Pfam" id="PF00188">
    <property type="entry name" value="CAP"/>
    <property type="match status" value="1"/>
</dbReference>
<dbReference type="EMBL" id="FPIP01000006">
    <property type="protein sequence ID" value="SFW41236.1"/>
    <property type="molecule type" value="Genomic_DNA"/>
</dbReference>
<feature type="chain" id="PRO_5013108933" evidence="1">
    <location>
        <begin position="26"/>
        <end position="259"/>
    </location>
</feature>
<dbReference type="GO" id="GO:0000272">
    <property type="term" value="P:polysaccharide catabolic process"/>
    <property type="evidence" value="ECO:0007669"/>
    <property type="project" value="InterPro"/>
</dbReference>
<evidence type="ECO:0000256" key="1">
    <source>
        <dbReference type="SAM" id="SignalP"/>
    </source>
</evidence>
<dbReference type="SUPFAM" id="SSF55797">
    <property type="entry name" value="PR-1-like"/>
    <property type="match status" value="1"/>
</dbReference>
<dbReference type="Proteomes" id="UP000183461">
    <property type="component" value="Unassembled WGS sequence"/>
</dbReference>
<evidence type="ECO:0000313" key="4">
    <source>
        <dbReference type="Proteomes" id="UP000183461"/>
    </source>
</evidence>
<evidence type="ECO:0000313" key="3">
    <source>
        <dbReference type="EMBL" id="SFW41236.1"/>
    </source>
</evidence>
<dbReference type="CDD" id="cd05379">
    <property type="entry name" value="CAP_bacterial"/>
    <property type="match status" value="1"/>
</dbReference>
<keyword evidence="1" id="KW-0732">Signal</keyword>
<feature type="domain" description="Dockerin" evidence="2">
    <location>
        <begin position="189"/>
        <end position="259"/>
    </location>
</feature>
<gene>
    <name evidence="3" type="ORF">SAMN02910280_2418</name>
</gene>
<dbReference type="InterPro" id="IPR016134">
    <property type="entry name" value="Dockerin_dom"/>
</dbReference>
<dbReference type="CDD" id="cd14255">
    <property type="entry name" value="Dockerin_III"/>
    <property type="match status" value="1"/>
</dbReference>
<evidence type="ECO:0000259" key="2">
    <source>
        <dbReference type="PROSITE" id="PS51766"/>
    </source>
</evidence>
<accession>A0A1K1P0Z1</accession>
<dbReference type="Gene3D" id="3.40.33.10">
    <property type="entry name" value="CAP"/>
    <property type="match status" value="1"/>
</dbReference>
<dbReference type="PROSITE" id="PS51766">
    <property type="entry name" value="DOCKERIN"/>
    <property type="match status" value="1"/>
</dbReference>